<evidence type="ECO:0000313" key="2">
    <source>
        <dbReference type="EMBL" id="KAL2633747.1"/>
    </source>
</evidence>
<name>A0ABD1YVJ8_9MARC</name>
<evidence type="ECO:0000313" key="3">
    <source>
        <dbReference type="Proteomes" id="UP001605036"/>
    </source>
</evidence>
<keyword evidence="3" id="KW-1185">Reference proteome</keyword>
<sequence>MTASVIESLDSRDFADQTRGKDSRNEKRWRTMGCLLCRLSMAEQISIAATQATTPSLEAVLARTHNSFPSLPEARVIEERRQRIATPAITSNVAAPNLSVENSQRHYSVVFPDEADEADEMARLPW</sequence>
<evidence type="ECO:0000256" key="1">
    <source>
        <dbReference type="SAM" id="MobiDB-lite"/>
    </source>
</evidence>
<accession>A0ABD1YVJ8</accession>
<organism evidence="2 3">
    <name type="scientific">Riccia fluitans</name>
    <dbReference type="NCBI Taxonomy" id="41844"/>
    <lineage>
        <taxon>Eukaryota</taxon>
        <taxon>Viridiplantae</taxon>
        <taxon>Streptophyta</taxon>
        <taxon>Embryophyta</taxon>
        <taxon>Marchantiophyta</taxon>
        <taxon>Marchantiopsida</taxon>
        <taxon>Marchantiidae</taxon>
        <taxon>Marchantiales</taxon>
        <taxon>Ricciaceae</taxon>
        <taxon>Riccia</taxon>
    </lineage>
</organism>
<dbReference type="EMBL" id="JBHFFA010000003">
    <property type="protein sequence ID" value="KAL2633747.1"/>
    <property type="molecule type" value="Genomic_DNA"/>
</dbReference>
<dbReference type="Proteomes" id="UP001605036">
    <property type="component" value="Unassembled WGS sequence"/>
</dbReference>
<proteinExistence type="predicted"/>
<comment type="caution">
    <text evidence="2">The sequence shown here is derived from an EMBL/GenBank/DDBJ whole genome shotgun (WGS) entry which is preliminary data.</text>
</comment>
<gene>
    <name evidence="2" type="ORF">R1flu_005226</name>
</gene>
<dbReference type="AlphaFoldDB" id="A0ABD1YVJ8"/>
<feature type="compositionally biased region" description="Basic and acidic residues" evidence="1">
    <location>
        <begin position="9"/>
        <end position="26"/>
    </location>
</feature>
<reference evidence="2 3" key="1">
    <citation type="submission" date="2024-09" db="EMBL/GenBank/DDBJ databases">
        <title>Chromosome-scale assembly of Riccia fluitans.</title>
        <authorList>
            <person name="Paukszto L."/>
            <person name="Sawicki J."/>
            <person name="Karawczyk K."/>
            <person name="Piernik-Szablinska J."/>
            <person name="Szczecinska M."/>
            <person name="Mazdziarz M."/>
        </authorList>
    </citation>
    <scope>NUCLEOTIDE SEQUENCE [LARGE SCALE GENOMIC DNA]</scope>
    <source>
        <strain evidence="2">Rf_01</strain>
        <tissue evidence="2">Aerial parts of the thallus</tissue>
    </source>
</reference>
<feature type="region of interest" description="Disordered" evidence="1">
    <location>
        <begin position="1"/>
        <end position="26"/>
    </location>
</feature>
<protein>
    <submittedName>
        <fullName evidence="2">Uncharacterized protein</fullName>
    </submittedName>
</protein>